<evidence type="ECO:0000256" key="1">
    <source>
        <dbReference type="ARBA" id="ARBA00022801"/>
    </source>
</evidence>
<dbReference type="Gene3D" id="3.40.50.1820">
    <property type="entry name" value="alpha/beta hydrolase"/>
    <property type="match status" value="1"/>
</dbReference>
<organism evidence="3 4">
    <name type="scientific">Sporisorium reilianum f. sp. reilianum</name>
    <dbReference type="NCBI Taxonomy" id="72559"/>
    <lineage>
        <taxon>Eukaryota</taxon>
        <taxon>Fungi</taxon>
        <taxon>Dikarya</taxon>
        <taxon>Basidiomycota</taxon>
        <taxon>Ustilaginomycotina</taxon>
        <taxon>Ustilaginomycetes</taxon>
        <taxon>Ustilaginales</taxon>
        <taxon>Ustilaginaceae</taxon>
        <taxon>Sporisorium</taxon>
    </lineage>
</organism>
<dbReference type="Proteomes" id="UP000239563">
    <property type="component" value="Chromosome XX"/>
</dbReference>
<dbReference type="EMBL" id="LT795073">
    <property type="protein sequence ID" value="SJX66274.1"/>
    <property type="molecule type" value="Genomic_DNA"/>
</dbReference>
<accession>A0A2N8UMZ2</accession>
<gene>
    <name evidence="3" type="ORF">SRS1_13614</name>
</gene>
<dbReference type="GO" id="GO:0016787">
    <property type="term" value="F:hydrolase activity"/>
    <property type="evidence" value="ECO:0007669"/>
    <property type="project" value="UniProtKB-KW"/>
</dbReference>
<evidence type="ECO:0000259" key="2">
    <source>
        <dbReference type="Pfam" id="PF07859"/>
    </source>
</evidence>
<dbReference type="PANTHER" id="PTHR48081">
    <property type="entry name" value="AB HYDROLASE SUPERFAMILY PROTEIN C4A8.06C"/>
    <property type="match status" value="1"/>
</dbReference>
<dbReference type="SUPFAM" id="SSF53474">
    <property type="entry name" value="alpha/beta-Hydrolases"/>
    <property type="match status" value="1"/>
</dbReference>
<dbReference type="PANTHER" id="PTHR48081:SF8">
    <property type="entry name" value="ALPHA_BETA HYDROLASE FOLD-3 DOMAIN-CONTAINING PROTEIN-RELATED"/>
    <property type="match status" value="1"/>
</dbReference>
<reference evidence="3 4" key="1">
    <citation type="submission" date="2017-02" db="EMBL/GenBank/DDBJ databases">
        <authorList>
            <person name="Peterson S.W."/>
        </authorList>
    </citation>
    <scope>NUCLEOTIDE SEQUENCE [LARGE SCALE GENOMIC DNA]</scope>
    <source>
        <strain evidence="3 4">SRS1_H2-8</strain>
    </source>
</reference>
<name>A0A2N8UMZ2_9BASI</name>
<dbReference type="InterPro" id="IPR029058">
    <property type="entry name" value="AB_hydrolase_fold"/>
</dbReference>
<sequence length="328" mass="35443">MSQSHSLNFDPDFLQAAGPVLAAFAQRPQPQLHDVEVHRTNFDNIIRGLGKDAPNQPVTTTTHKIQTRDGATIEVFQVSPEQRKENGAAVVHIHGGGMVSGSADAFVASGIIAATAVASGADVFTVEYRLAPEHQLDGLVNDCYDALEWLSSNAASLGIDNKRIGLLGESAGGGIAAGVALQARDRALSPPLRKQVLVYPTLDDRNLEADERLVPMALWSYVNNLTGWSALLGKGVPGTDKVNELVKYAVPARVKDLSGLPDTYIDVGQLDIFFEEDLEFVRRLHKAGVQVDLNVYKGMSHAWEIVGGQHTENGKRILAQRIRALQSI</sequence>
<feature type="domain" description="Alpha/beta hydrolase fold-3" evidence="2">
    <location>
        <begin position="90"/>
        <end position="303"/>
    </location>
</feature>
<dbReference type="Pfam" id="PF07859">
    <property type="entry name" value="Abhydrolase_3"/>
    <property type="match status" value="1"/>
</dbReference>
<evidence type="ECO:0000313" key="4">
    <source>
        <dbReference type="Proteomes" id="UP000239563"/>
    </source>
</evidence>
<evidence type="ECO:0000313" key="3">
    <source>
        <dbReference type="EMBL" id="SJX66274.1"/>
    </source>
</evidence>
<protein>
    <submittedName>
        <fullName evidence="3">Related to Lipase/esterase</fullName>
    </submittedName>
</protein>
<dbReference type="InterPro" id="IPR013094">
    <property type="entry name" value="AB_hydrolase_3"/>
</dbReference>
<dbReference type="InterPro" id="IPR050300">
    <property type="entry name" value="GDXG_lipolytic_enzyme"/>
</dbReference>
<keyword evidence="1" id="KW-0378">Hydrolase</keyword>
<dbReference type="AlphaFoldDB" id="A0A2N8UMZ2"/>
<proteinExistence type="predicted"/>